<accession>A0AAJ7W648</accession>
<keyword evidence="1" id="KW-1185">Reference proteome</keyword>
<dbReference type="KEGG" id="ccin:107272194"/>
<dbReference type="RefSeq" id="XP_024945292.1">
    <property type="nucleotide sequence ID" value="XM_025089524.1"/>
</dbReference>
<reference evidence="2" key="1">
    <citation type="submission" date="2025-08" db="UniProtKB">
        <authorList>
            <consortium name="RefSeq"/>
        </authorList>
    </citation>
    <scope>IDENTIFICATION</scope>
</reference>
<proteinExistence type="predicted"/>
<evidence type="ECO:0000313" key="2">
    <source>
        <dbReference type="RefSeq" id="XP_024945292.1"/>
    </source>
</evidence>
<sequence>MRDTKGECSRDQSRFVTCLGSVKDEDGNLYAAAVCPTIGRNNTRRHLLLVSVHCGRISGMDRKPRSDGDEVISTRVKAAPAHPLAWKQSHYILYINLYPHPTYNV</sequence>
<dbReference type="Proteomes" id="UP000694920">
    <property type="component" value="Unplaced"/>
</dbReference>
<organism evidence="1 2">
    <name type="scientific">Cephus cinctus</name>
    <name type="common">Wheat stem sawfly</name>
    <dbReference type="NCBI Taxonomy" id="211228"/>
    <lineage>
        <taxon>Eukaryota</taxon>
        <taxon>Metazoa</taxon>
        <taxon>Ecdysozoa</taxon>
        <taxon>Arthropoda</taxon>
        <taxon>Hexapoda</taxon>
        <taxon>Insecta</taxon>
        <taxon>Pterygota</taxon>
        <taxon>Neoptera</taxon>
        <taxon>Endopterygota</taxon>
        <taxon>Hymenoptera</taxon>
        <taxon>Cephoidea</taxon>
        <taxon>Cephidae</taxon>
        <taxon>Cephus</taxon>
    </lineage>
</organism>
<name>A0AAJ7W648_CEPCN</name>
<gene>
    <name evidence="2" type="primary">LOC107272194</name>
</gene>
<dbReference type="AlphaFoldDB" id="A0AAJ7W648"/>
<dbReference type="GeneID" id="107272194"/>
<evidence type="ECO:0000313" key="1">
    <source>
        <dbReference type="Proteomes" id="UP000694920"/>
    </source>
</evidence>
<protein>
    <submittedName>
        <fullName evidence="2">Uncharacterized protein LOC107272194</fullName>
    </submittedName>
</protein>